<evidence type="ECO:0000313" key="2">
    <source>
        <dbReference type="Proteomes" id="UP000030641"/>
    </source>
</evidence>
<dbReference type="PANTHER" id="PTHR47784:SF4">
    <property type="entry name" value="ZN(II)2CYS6 TRANSCRIPTION FACTOR (EUROFUNG)"/>
    <property type="match status" value="1"/>
</dbReference>
<dbReference type="HOGENOM" id="CLU_2037595_0_0_1"/>
<sequence length="121" mass="13547">MHNVAQEDAIAMFFSSSVTAVFALAKDCNPQPDQPCPTSDPIDDFVLYFNFTRGVHTIVRHHWAFLEHSWIGPLFQPHESVSSPAGPSSDYPRVQELQELLNACEEDTRKKYTHALSGVSS</sequence>
<dbReference type="Proteomes" id="UP000030641">
    <property type="component" value="Unassembled WGS sequence"/>
</dbReference>
<name>A0A074YTM7_AURSE</name>
<dbReference type="InterPro" id="IPR053157">
    <property type="entry name" value="Sterol_Uptake_Regulator"/>
</dbReference>
<keyword evidence="2" id="KW-1185">Reference proteome</keyword>
<accession>A0A074YTM7</accession>
<protein>
    <submittedName>
        <fullName evidence="1">Uncharacterized protein</fullName>
    </submittedName>
</protein>
<dbReference type="OrthoDB" id="3546279at2759"/>
<dbReference type="GO" id="GO:0001228">
    <property type="term" value="F:DNA-binding transcription activator activity, RNA polymerase II-specific"/>
    <property type="evidence" value="ECO:0007669"/>
    <property type="project" value="TreeGrafter"/>
</dbReference>
<organism evidence="1 2">
    <name type="scientific">Aureobasidium subglaciale (strain EXF-2481)</name>
    <name type="common">Aureobasidium pullulans var. subglaciale</name>
    <dbReference type="NCBI Taxonomy" id="1043005"/>
    <lineage>
        <taxon>Eukaryota</taxon>
        <taxon>Fungi</taxon>
        <taxon>Dikarya</taxon>
        <taxon>Ascomycota</taxon>
        <taxon>Pezizomycotina</taxon>
        <taxon>Dothideomycetes</taxon>
        <taxon>Dothideomycetidae</taxon>
        <taxon>Dothideales</taxon>
        <taxon>Saccotheciaceae</taxon>
        <taxon>Aureobasidium</taxon>
    </lineage>
</organism>
<dbReference type="RefSeq" id="XP_013345989.1">
    <property type="nucleotide sequence ID" value="XM_013490535.1"/>
</dbReference>
<dbReference type="AlphaFoldDB" id="A0A074YTM7"/>
<dbReference type="EMBL" id="KL584754">
    <property type="protein sequence ID" value="KEQ97492.1"/>
    <property type="molecule type" value="Genomic_DNA"/>
</dbReference>
<dbReference type="PANTHER" id="PTHR47784">
    <property type="entry name" value="STEROL UPTAKE CONTROL PROTEIN 2"/>
    <property type="match status" value="1"/>
</dbReference>
<dbReference type="GeneID" id="25371455"/>
<proteinExistence type="predicted"/>
<reference evidence="1 2" key="1">
    <citation type="journal article" date="2014" name="BMC Genomics">
        <title>Genome sequencing of four Aureobasidium pullulans varieties: biotechnological potential, stress tolerance, and description of new species.</title>
        <authorList>
            <person name="Gostin Ar C."/>
            <person name="Ohm R.A."/>
            <person name="Kogej T."/>
            <person name="Sonjak S."/>
            <person name="Turk M."/>
            <person name="Zajc J."/>
            <person name="Zalar P."/>
            <person name="Grube M."/>
            <person name="Sun H."/>
            <person name="Han J."/>
            <person name="Sharma A."/>
            <person name="Chiniquy J."/>
            <person name="Ngan C.Y."/>
            <person name="Lipzen A."/>
            <person name="Barry K."/>
            <person name="Grigoriev I.V."/>
            <person name="Gunde-Cimerman N."/>
        </authorList>
    </citation>
    <scope>NUCLEOTIDE SEQUENCE [LARGE SCALE GENOMIC DNA]</scope>
    <source>
        <strain evidence="1 2">EXF-2481</strain>
    </source>
</reference>
<dbReference type="InParanoid" id="A0A074YTM7"/>
<gene>
    <name evidence="1" type="ORF">AUEXF2481DRAFT_78258</name>
</gene>
<evidence type="ECO:0000313" key="1">
    <source>
        <dbReference type="EMBL" id="KEQ97492.1"/>
    </source>
</evidence>